<dbReference type="OrthoDB" id="4062651at2759"/>
<proteinExistence type="predicted"/>
<dbReference type="InterPro" id="IPR000719">
    <property type="entry name" value="Prot_kinase_dom"/>
</dbReference>
<evidence type="ECO:0000259" key="2">
    <source>
        <dbReference type="PROSITE" id="PS50011"/>
    </source>
</evidence>
<evidence type="ECO:0000256" key="1">
    <source>
        <dbReference type="SAM" id="MobiDB-lite"/>
    </source>
</evidence>
<dbReference type="PANTHER" id="PTHR44305">
    <property type="entry name" value="SI:DKEY-192D15.2-RELATED"/>
    <property type="match status" value="1"/>
</dbReference>
<feature type="domain" description="Protein kinase" evidence="2">
    <location>
        <begin position="32"/>
        <end position="405"/>
    </location>
</feature>
<sequence length="620" mass="72631">MTALEDPITKRGGLREFVRTEPSWEIRLGDRWEFQGRIRKTDRAIIAHFKYEDREDEDNNPPHTKDIVAKIHLRRPAAVGRPNGYPESYKGLVHEGQFLQYLSGYYAWRPYDNRDCIPDRPQNIVRHYRDQVVPSDENEPFDNRNVISFLEYCPGIVITLTPEDETRYYDLDVFDKNNTKFIEEIDIWIIFRQFMRMILMMECGSEIPRNARQRRSIWNSREIEMCHYDIQPSNILIGYKNHEKDRVPVLKLCDFGGALQVTQFIEQQRAGRYSFPNQRNGRPGYQAPEQLIADTEHVHPFRHGSCSNIFQFANIVRLLMHGGNFAQHEIHPEDPAWCDDYFGEYTNQGPRTYAYSLSEGESRVNRSGVKGYSEQLIKLVQECMKEKPELRPRPLNLFHYVNDYFHDCDQSYNDPDYPGPGEDDLHRQKPPHKSGAPIIKYPPIHPLFALATLAPPHFRTPQPNWEKDFSEFYDVDDFSWPPTPRAVTPEWPRAYDYTEDTTYNGDDLPEHEHDVYPRSQPQVPERYPHGPPMIDQRPSVNIPDRRIDAPGGISRNLGLLKYYDRLGHMWMGEENYWKMLEAGLDPETYNWGMRIPDPEMDEDEKAMSGPEVLESDGEGG</sequence>
<dbReference type="PROSITE" id="PS50011">
    <property type="entry name" value="PROTEIN_KINASE_DOM"/>
    <property type="match status" value="1"/>
</dbReference>
<name>A0A4Z1ID37_9HELO</name>
<keyword evidence="4" id="KW-1185">Reference proteome</keyword>
<evidence type="ECO:0000313" key="4">
    <source>
        <dbReference type="Proteomes" id="UP000297527"/>
    </source>
</evidence>
<reference evidence="3 4" key="1">
    <citation type="submission" date="2017-12" db="EMBL/GenBank/DDBJ databases">
        <title>Comparative genomics of Botrytis spp.</title>
        <authorList>
            <person name="Valero-Jimenez C.A."/>
            <person name="Tapia P."/>
            <person name="Veloso J."/>
            <person name="Silva-Moreno E."/>
            <person name="Staats M."/>
            <person name="Valdes J.H."/>
            <person name="Van Kan J.A.L."/>
        </authorList>
    </citation>
    <scope>NUCLEOTIDE SEQUENCE [LARGE SCALE GENOMIC DNA]</scope>
    <source>
        <strain evidence="3 4">MUCL11595</strain>
    </source>
</reference>
<organism evidence="3 4">
    <name type="scientific">Botryotinia convoluta</name>
    <dbReference type="NCBI Taxonomy" id="54673"/>
    <lineage>
        <taxon>Eukaryota</taxon>
        <taxon>Fungi</taxon>
        <taxon>Dikarya</taxon>
        <taxon>Ascomycota</taxon>
        <taxon>Pezizomycotina</taxon>
        <taxon>Leotiomycetes</taxon>
        <taxon>Helotiales</taxon>
        <taxon>Sclerotiniaceae</taxon>
        <taxon>Botryotinia</taxon>
    </lineage>
</organism>
<dbReference type="Proteomes" id="UP000297527">
    <property type="component" value="Unassembled WGS sequence"/>
</dbReference>
<gene>
    <name evidence="3" type="ORF">BCON_0072g00050</name>
</gene>
<dbReference type="GO" id="GO:0005524">
    <property type="term" value="F:ATP binding"/>
    <property type="evidence" value="ECO:0007669"/>
    <property type="project" value="InterPro"/>
</dbReference>
<dbReference type="SUPFAM" id="SSF56112">
    <property type="entry name" value="Protein kinase-like (PK-like)"/>
    <property type="match status" value="1"/>
</dbReference>
<dbReference type="AlphaFoldDB" id="A0A4Z1ID37"/>
<dbReference type="InterPro" id="IPR011009">
    <property type="entry name" value="Kinase-like_dom_sf"/>
</dbReference>
<dbReference type="InterPro" id="IPR053083">
    <property type="entry name" value="TF_kinase-domain_protein"/>
</dbReference>
<protein>
    <recommendedName>
        <fullName evidence="2">Protein kinase domain-containing protein</fullName>
    </recommendedName>
</protein>
<comment type="caution">
    <text evidence="3">The sequence shown here is derived from an EMBL/GenBank/DDBJ whole genome shotgun (WGS) entry which is preliminary data.</text>
</comment>
<dbReference type="EMBL" id="PQXN01000072">
    <property type="protein sequence ID" value="TGO56860.1"/>
    <property type="molecule type" value="Genomic_DNA"/>
</dbReference>
<dbReference type="GO" id="GO:0004672">
    <property type="term" value="F:protein kinase activity"/>
    <property type="evidence" value="ECO:0007669"/>
    <property type="project" value="InterPro"/>
</dbReference>
<dbReference type="Gene3D" id="1.10.510.10">
    <property type="entry name" value="Transferase(Phosphotransferase) domain 1"/>
    <property type="match status" value="1"/>
</dbReference>
<dbReference type="Pfam" id="PF00069">
    <property type="entry name" value="Pkinase"/>
    <property type="match status" value="1"/>
</dbReference>
<feature type="region of interest" description="Disordered" evidence="1">
    <location>
        <begin position="411"/>
        <end position="435"/>
    </location>
</feature>
<dbReference type="PANTHER" id="PTHR44305:SF24">
    <property type="entry name" value="TYROSINE-PROTEIN KINASE C03B1.5-RELATED"/>
    <property type="match status" value="1"/>
</dbReference>
<feature type="region of interest" description="Disordered" evidence="1">
    <location>
        <begin position="598"/>
        <end position="620"/>
    </location>
</feature>
<evidence type="ECO:0000313" key="3">
    <source>
        <dbReference type="EMBL" id="TGO56860.1"/>
    </source>
</evidence>
<accession>A0A4Z1ID37</accession>